<dbReference type="SUPFAM" id="SSF158446">
    <property type="entry name" value="IVS-encoded protein-like"/>
    <property type="match status" value="1"/>
</dbReference>
<proteinExistence type="predicted"/>
<dbReference type="InterPro" id="IPR012657">
    <property type="entry name" value="23S_rRNA-intervening_sequence"/>
</dbReference>
<dbReference type="NCBIfam" id="TIGR02436">
    <property type="entry name" value="four helix bundle protein"/>
    <property type="match status" value="1"/>
</dbReference>
<reference evidence="1 2" key="1">
    <citation type="journal article" date="2015" name="Nature">
        <title>rRNA introns, odd ribosomes, and small enigmatic genomes across a large radiation of phyla.</title>
        <authorList>
            <person name="Brown C.T."/>
            <person name="Hug L.A."/>
            <person name="Thomas B.C."/>
            <person name="Sharon I."/>
            <person name="Castelle C.J."/>
            <person name="Singh A."/>
            <person name="Wilkins M.J."/>
            <person name="Williams K.H."/>
            <person name="Banfield J.F."/>
        </authorList>
    </citation>
    <scope>NUCLEOTIDE SEQUENCE [LARGE SCALE GENOMIC DNA]</scope>
</reference>
<dbReference type="EMBL" id="LBUE01000007">
    <property type="protein sequence ID" value="KKQ56322.1"/>
    <property type="molecule type" value="Genomic_DNA"/>
</dbReference>
<accession>A0A0G0INL4</accession>
<dbReference type="AlphaFoldDB" id="A0A0G0INL4"/>
<dbReference type="PANTHER" id="PTHR38471:SF2">
    <property type="entry name" value="FOUR HELIX BUNDLE PROTEIN"/>
    <property type="match status" value="1"/>
</dbReference>
<sequence>MAYLKLNNIGVYKKAFSLSNYIWIVVRKWDMFAKNTIGSQFVRSADSISANIAEGFGKYYLKDMVRHYRISRGSTLETLDWNEKARKRELIDEKEYKYILNVLQDLPKEINQLVKFTKGSMKKAII</sequence>
<evidence type="ECO:0000313" key="1">
    <source>
        <dbReference type="EMBL" id="KKQ56322.1"/>
    </source>
</evidence>
<protein>
    <recommendedName>
        <fullName evidence="3">S23 ribosomal protein</fullName>
    </recommendedName>
</protein>
<comment type="caution">
    <text evidence="1">The sequence shown here is derived from an EMBL/GenBank/DDBJ whole genome shotgun (WGS) entry which is preliminary data.</text>
</comment>
<dbReference type="Gene3D" id="1.20.1440.60">
    <property type="entry name" value="23S rRNA-intervening sequence"/>
    <property type="match status" value="1"/>
</dbReference>
<organism evidence="1 2">
    <name type="scientific">Candidatus Woesebacteria bacterium GW2011_GWC1_38_13</name>
    <dbReference type="NCBI Taxonomy" id="1618583"/>
    <lineage>
        <taxon>Bacteria</taxon>
        <taxon>Candidatus Woeseibacteriota</taxon>
    </lineage>
</organism>
<name>A0A0G0INL4_9BACT</name>
<dbReference type="STRING" id="1618583.US75_C0007G0028"/>
<dbReference type="InterPro" id="IPR036583">
    <property type="entry name" value="23S_rRNA_IVS_sf"/>
</dbReference>
<evidence type="ECO:0008006" key="3">
    <source>
        <dbReference type="Google" id="ProtNLM"/>
    </source>
</evidence>
<dbReference type="Pfam" id="PF05635">
    <property type="entry name" value="23S_rRNA_IVP"/>
    <property type="match status" value="1"/>
</dbReference>
<evidence type="ECO:0000313" key="2">
    <source>
        <dbReference type="Proteomes" id="UP000034096"/>
    </source>
</evidence>
<dbReference type="Proteomes" id="UP000034096">
    <property type="component" value="Unassembled WGS sequence"/>
</dbReference>
<gene>
    <name evidence="1" type="ORF">US75_C0007G0028</name>
</gene>
<dbReference type="PANTHER" id="PTHR38471">
    <property type="entry name" value="FOUR HELIX BUNDLE PROTEIN"/>
    <property type="match status" value="1"/>
</dbReference>